<evidence type="ECO:0000256" key="2">
    <source>
        <dbReference type="ARBA" id="ARBA00022649"/>
    </source>
</evidence>
<evidence type="ECO:0000256" key="6">
    <source>
        <dbReference type="ARBA" id="ARBA00022842"/>
    </source>
</evidence>
<dbReference type="InterPro" id="IPR002716">
    <property type="entry name" value="PIN_dom"/>
</dbReference>
<organism evidence="9">
    <name type="scientific">Desertifilum tharense IPPAS B-1220</name>
    <dbReference type="NCBI Taxonomy" id="1781255"/>
    <lineage>
        <taxon>Bacteria</taxon>
        <taxon>Bacillati</taxon>
        <taxon>Cyanobacteriota</taxon>
        <taxon>Cyanophyceae</taxon>
        <taxon>Desertifilales</taxon>
        <taxon>Desertifilaceae</taxon>
        <taxon>Desertifilum</taxon>
    </lineage>
</organism>
<dbReference type="GO" id="GO:0046872">
    <property type="term" value="F:metal ion binding"/>
    <property type="evidence" value="ECO:0007669"/>
    <property type="project" value="UniProtKB-KW"/>
</dbReference>
<reference evidence="9" key="1">
    <citation type="submission" date="2016-09" db="EMBL/GenBank/DDBJ databases">
        <title>Draft genome of thermotolerant cyanobacterium Desertifilum sp. strain IPPAS B-1220.</title>
        <authorList>
            <person name="Sinetova M.A."/>
            <person name="Bolakhan K."/>
            <person name="Zayadan B.K."/>
            <person name="Mironov K.S."/>
            <person name="Ustinova V."/>
            <person name="Kupriyanova E.V."/>
            <person name="Sidorov R.A."/>
            <person name="Skrypnik A.N."/>
            <person name="Gogoleva N.E."/>
            <person name="Gogolev Y.V."/>
            <person name="Los D.A."/>
        </authorList>
    </citation>
    <scope>NUCLEOTIDE SEQUENCE [LARGE SCALE GENOMIC DNA]</scope>
    <source>
        <strain evidence="9">IPPAS B-1220</strain>
    </source>
</reference>
<keyword evidence="6" id="KW-0460">Magnesium</keyword>
<evidence type="ECO:0000256" key="3">
    <source>
        <dbReference type="ARBA" id="ARBA00022722"/>
    </source>
</evidence>
<feature type="domain" description="PIN" evidence="8">
    <location>
        <begin position="2"/>
        <end position="135"/>
    </location>
</feature>
<proteinExistence type="inferred from homology"/>
<comment type="caution">
    <text evidence="9">The sequence shown here is derived from an EMBL/GenBank/DDBJ whole genome shotgun (WGS) entry which is preliminary data.</text>
</comment>
<keyword evidence="2" id="KW-1277">Toxin-antitoxin system</keyword>
<keyword evidence="3" id="KW-0540">Nuclease</keyword>
<dbReference type="InterPro" id="IPR029060">
    <property type="entry name" value="PIN-like_dom_sf"/>
</dbReference>
<keyword evidence="4" id="KW-0479">Metal-binding</keyword>
<evidence type="ECO:0000313" key="9">
    <source>
        <dbReference type="EMBL" id="OEJ74891.1"/>
    </source>
</evidence>
<gene>
    <name evidence="9" type="ORF">BH720_12370</name>
</gene>
<dbReference type="Pfam" id="PF01850">
    <property type="entry name" value="PIN"/>
    <property type="match status" value="1"/>
</dbReference>
<dbReference type="EMBL" id="MJGC01000059">
    <property type="protein sequence ID" value="OEJ74891.1"/>
    <property type="molecule type" value="Genomic_DNA"/>
</dbReference>
<dbReference type="AlphaFoldDB" id="A0A1E5QJX2"/>
<dbReference type="OrthoDB" id="428590at2"/>
<evidence type="ECO:0000256" key="1">
    <source>
        <dbReference type="ARBA" id="ARBA00001946"/>
    </source>
</evidence>
<dbReference type="RefSeq" id="WP_069967515.1">
    <property type="nucleotide sequence ID" value="NZ_CM124774.1"/>
</dbReference>
<comment type="similarity">
    <text evidence="7">Belongs to the PINc/VapC protein family.</text>
</comment>
<keyword evidence="5" id="KW-0378">Hydrolase</keyword>
<evidence type="ECO:0000256" key="5">
    <source>
        <dbReference type="ARBA" id="ARBA00022801"/>
    </source>
</evidence>
<dbReference type="GO" id="GO:0016787">
    <property type="term" value="F:hydrolase activity"/>
    <property type="evidence" value="ECO:0007669"/>
    <property type="project" value="UniProtKB-KW"/>
</dbReference>
<dbReference type="CDD" id="cd09881">
    <property type="entry name" value="PIN_VapC4-5_FitB-like"/>
    <property type="match status" value="1"/>
</dbReference>
<dbReference type="PANTHER" id="PTHR33653:SF1">
    <property type="entry name" value="RIBONUCLEASE VAPC2"/>
    <property type="match status" value="1"/>
</dbReference>
<accession>A0A1E5QJX2</accession>
<sequence>MYLLDTNHCSFALQNQPDILIRLAALERSQISTCVIVQAELIYMAENSQRRESNITRINEFLKNILIYGIDSKTAEIYGSFQADLMQQFAPKQKSKRRKTRLIDIGFSQHDLWIASIALQHNLTLVSVDSDFQRIQTVRNLRLETWYQPSVET</sequence>
<dbReference type="GO" id="GO:0004518">
    <property type="term" value="F:nuclease activity"/>
    <property type="evidence" value="ECO:0007669"/>
    <property type="project" value="UniProtKB-KW"/>
</dbReference>
<dbReference type="Gene3D" id="3.40.50.1010">
    <property type="entry name" value="5'-nuclease"/>
    <property type="match status" value="1"/>
</dbReference>
<dbReference type="SUPFAM" id="SSF88723">
    <property type="entry name" value="PIN domain-like"/>
    <property type="match status" value="1"/>
</dbReference>
<dbReference type="PANTHER" id="PTHR33653">
    <property type="entry name" value="RIBONUCLEASE VAPC2"/>
    <property type="match status" value="1"/>
</dbReference>
<evidence type="ECO:0000256" key="7">
    <source>
        <dbReference type="ARBA" id="ARBA00038093"/>
    </source>
</evidence>
<dbReference type="STRING" id="1781255.BH720_12370"/>
<comment type="cofactor">
    <cofactor evidence="1">
        <name>Mg(2+)</name>
        <dbReference type="ChEBI" id="CHEBI:18420"/>
    </cofactor>
</comment>
<name>A0A1E5QJX2_9CYAN</name>
<evidence type="ECO:0000259" key="8">
    <source>
        <dbReference type="Pfam" id="PF01850"/>
    </source>
</evidence>
<dbReference type="InterPro" id="IPR050556">
    <property type="entry name" value="Type_II_TA_system_RNase"/>
</dbReference>
<protein>
    <submittedName>
        <fullName evidence="9">Twitching motility protein PilT</fullName>
    </submittedName>
</protein>
<evidence type="ECO:0000256" key="4">
    <source>
        <dbReference type="ARBA" id="ARBA00022723"/>
    </source>
</evidence>